<dbReference type="Pfam" id="PF12422">
    <property type="entry name" value="Condensin2nSMC"/>
    <property type="match status" value="2"/>
</dbReference>
<evidence type="ECO:0000313" key="3">
    <source>
        <dbReference type="EMBL" id="KAL3807192.1"/>
    </source>
</evidence>
<dbReference type="Proteomes" id="UP001530377">
    <property type="component" value="Unassembled WGS sequence"/>
</dbReference>
<dbReference type="EMBL" id="JALLPB020000663">
    <property type="protein sequence ID" value="KAL3807192.1"/>
    <property type="molecule type" value="Genomic_DNA"/>
</dbReference>
<dbReference type="InterPro" id="IPR011989">
    <property type="entry name" value="ARM-like"/>
</dbReference>
<dbReference type="PANTHER" id="PTHR16199">
    <property type="entry name" value="CONDENSIN-2 COMPLEX SUBUNIT G2"/>
    <property type="match status" value="1"/>
</dbReference>
<dbReference type="PANTHER" id="PTHR16199:SF4">
    <property type="entry name" value="CONDENSIN-2 COMPLEX SUBUNIT G2"/>
    <property type="match status" value="1"/>
</dbReference>
<organism evidence="3 4">
    <name type="scientific">Cyclostephanos tholiformis</name>
    <dbReference type="NCBI Taxonomy" id="382380"/>
    <lineage>
        <taxon>Eukaryota</taxon>
        <taxon>Sar</taxon>
        <taxon>Stramenopiles</taxon>
        <taxon>Ochrophyta</taxon>
        <taxon>Bacillariophyta</taxon>
        <taxon>Coscinodiscophyceae</taxon>
        <taxon>Thalassiosirophycidae</taxon>
        <taxon>Stephanodiscales</taxon>
        <taxon>Stephanodiscaceae</taxon>
        <taxon>Cyclostephanos</taxon>
    </lineage>
</organism>
<name>A0ABD3R303_9STRA</name>
<comment type="caution">
    <text evidence="3">The sequence shown here is derived from an EMBL/GenBank/DDBJ whole genome shotgun (WGS) entry which is preliminary data.</text>
</comment>
<dbReference type="InterPro" id="IPR016024">
    <property type="entry name" value="ARM-type_fold"/>
</dbReference>
<dbReference type="PROSITE" id="PS50077">
    <property type="entry name" value="HEAT_REPEAT"/>
    <property type="match status" value="1"/>
</dbReference>
<gene>
    <name evidence="3" type="ORF">ACHAXA_008904</name>
</gene>
<evidence type="ECO:0008006" key="5">
    <source>
        <dbReference type="Google" id="ProtNLM"/>
    </source>
</evidence>
<feature type="compositionally biased region" description="Basic and acidic residues" evidence="2">
    <location>
        <begin position="425"/>
        <end position="436"/>
    </location>
</feature>
<dbReference type="Gene3D" id="1.25.10.10">
    <property type="entry name" value="Leucine-rich Repeat Variant"/>
    <property type="match status" value="1"/>
</dbReference>
<sequence length="1382" mass="151701">MAVPRGKRSTKTTKEAATNDSDNGGGGGVGVVLPPPTPTSTTKSAIAVLAHADIFAAIESSVITPRPLLDLFYPLPPPSRHHRARDYDVDDSLYDDEHELEHDDGGGNDDNVGAAGRTTTNRRRDAILEVVRDAGFNRARSRRLFGGMMTAISRIVDGGDYLPPTVDAREIDNDDVDDAMDAADDDDGMVEAEESVRFLGCCASLVEAYLRGVLSRQKKQQRATTSSSSQMQQQQQQKKIDVVDEAFEVAGTLHDLLFPLQQGRQGSSCASSFKSRWSRYASRTQSAIFSMCETWWYGNFVDRERMVTQLVPLLLVRSLDVDAKRDDVRRLCAVRTAIDLLDFDDESISSLKIHLLRTVGHPLFLRCPEGRRFVGHLFLVDASFVTEVHGAVKAQIPGAKKSVLEAYAEIYYGAWKASTEMITNDGDRRDNRVHGGEEEEDGERGNGVLTAAANAMGEIQSSIEENALQDLMYHAMHASSPATAKSARAVLDRFHVNKKAHDVESMLHRTYGPLLWRGLSSANARVRTRACAVLADTFPLRDPRAGDESTEAVVDRSVGALVKSMKDEVPCVRVAGSAATARILGCFWAMIPIAHIRTLLNHIVAIHASDASSPAVRAAAVDAVAILLENNMTHAVLRPLLPSIGNLIHDKSDKVRLAVVNMLLLVKKIRGMKYYHVVPANHLLARLADEGHGRNDPRGPVARALSDLLSNSFFPTGSKTTMTDIVNRTIRLLTDSPKAAVVFYRNASSQLSVHSISKLIAALTKCLCYFVIEEKKKSHENVNGMLLAIPEVESIQCKGGPLSMAMMATIAEGVSILWESIDAKLRESGNERAHESLVGVFSGKVLTEVYFHFVAKFYDIEPGSNEFDDCSRVVVATLNCAGKLEEGRCERLRAGIIDELRKTSDSSTKQSVNADLSPNIALLCQWGMMEDVVQCLASSIRQHFEGNASEPKNSFATRMSMDFSQRKERSDGANVKNLPTLSIEVCLGILGHVLKGSHPASASLRASILMSETAFVAISSALLTSKSAAERMIKAGIASNEDLRLLRHLGVSLECYGRFLIHESSMKGDLPVKLTPALKSLLKWVTVTVVPSLVKLVDQDNTLMNLDVSGIMCVGSPISAQDAAGLLDDLPFMDEGRYFNVLEDKSKSLSSLVAVICCASSVIRIFAEWLLIRSVGDSFVTEQMTKICKLLECSDKTVRNALLPLIFHTAIICLEIDGDSTLFERILISMKTVDSSQMEEDIVSHYMSVVLAQRDEHLLKAAMSAIARVTHTILLDAEEIEDTSMIKTPFIEKVGAFMGKVIEHVLSEKRSSLLLAQCIFNKNKAGALREWLFEELNERSPKTEALNEILRRWALEISSKDAIHAPHDDKENSNINQNSLLN</sequence>
<dbReference type="SUPFAM" id="SSF48371">
    <property type="entry name" value="ARM repeat"/>
    <property type="match status" value="1"/>
</dbReference>
<feature type="compositionally biased region" description="Basic residues" evidence="2">
    <location>
        <begin position="1"/>
        <end position="11"/>
    </location>
</feature>
<evidence type="ECO:0000313" key="4">
    <source>
        <dbReference type="Proteomes" id="UP001530377"/>
    </source>
</evidence>
<keyword evidence="4" id="KW-1185">Reference proteome</keyword>
<proteinExistence type="predicted"/>
<feature type="repeat" description="HEAT" evidence="1">
    <location>
        <begin position="640"/>
        <end position="676"/>
    </location>
</feature>
<protein>
    <recommendedName>
        <fullName evidence="5">Condensin complex subunit 1</fullName>
    </recommendedName>
</protein>
<evidence type="ECO:0000256" key="2">
    <source>
        <dbReference type="SAM" id="MobiDB-lite"/>
    </source>
</evidence>
<dbReference type="InterPro" id="IPR021133">
    <property type="entry name" value="HEAT_type_2"/>
</dbReference>
<evidence type="ECO:0000256" key="1">
    <source>
        <dbReference type="PROSITE-ProRule" id="PRU00103"/>
    </source>
</evidence>
<dbReference type="InterPro" id="IPR024741">
    <property type="entry name" value="Condensin2_G2"/>
</dbReference>
<feature type="region of interest" description="Disordered" evidence="2">
    <location>
        <begin position="97"/>
        <end position="120"/>
    </location>
</feature>
<accession>A0ABD3R303</accession>
<reference evidence="3 4" key="1">
    <citation type="submission" date="2024-10" db="EMBL/GenBank/DDBJ databases">
        <title>Updated reference genomes for cyclostephanoid diatoms.</title>
        <authorList>
            <person name="Roberts W.R."/>
            <person name="Alverson A.J."/>
        </authorList>
    </citation>
    <scope>NUCLEOTIDE SEQUENCE [LARGE SCALE GENOMIC DNA]</scope>
    <source>
        <strain evidence="3 4">AJA228-03</strain>
    </source>
</reference>
<feature type="region of interest" description="Disordered" evidence="2">
    <location>
        <begin position="1"/>
        <end position="40"/>
    </location>
</feature>
<feature type="region of interest" description="Disordered" evidence="2">
    <location>
        <begin position="424"/>
        <end position="445"/>
    </location>
</feature>